<dbReference type="Gene3D" id="3.40.50.720">
    <property type="entry name" value="NAD(P)-binding Rossmann-like Domain"/>
    <property type="match status" value="1"/>
</dbReference>
<dbReference type="InterPro" id="IPR013149">
    <property type="entry name" value="ADH-like_C"/>
</dbReference>
<evidence type="ECO:0000256" key="1">
    <source>
        <dbReference type="ARBA" id="ARBA00001947"/>
    </source>
</evidence>
<protein>
    <recommendedName>
        <fullName evidence="11">L-arabinitol 4-dehydrogenase</fullName>
        <ecNumber evidence="10">1.1.1.12</ecNumber>
    </recommendedName>
</protein>
<keyword evidence="7 13" id="KW-0067">ATP-binding</keyword>
<dbReference type="SUPFAM" id="SSF56112">
    <property type="entry name" value="Protein kinase-like (PK-like)"/>
    <property type="match status" value="1"/>
</dbReference>
<proteinExistence type="inferred from homology"/>
<dbReference type="Pfam" id="PF00069">
    <property type="entry name" value="Pkinase"/>
    <property type="match status" value="1"/>
</dbReference>
<evidence type="ECO:0000256" key="10">
    <source>
        <dbReference type="ARBA" id="ARBA00038954"/>
    </source>
</evidence>
<dbReference type="PANTHER" id="PTHR43161:SF12">
    <property type="entry name" value="L-ARABINITOL 4-DEHYDROGENASE"/>
    <property type="match status" value="1"/>
</dbReference>
<evidence type="ECO:0000256" key="5">
    <source>
        <dbReference type="ARBA" id="ARBA00022741"/>
    </source>
</evidence>
<dbReference type="SUPFAM" id="SSF50129">
    <property type="entry name" value="GroES-like"/>
    <property type="match status" value="1"/>
</dbReference>
<keyword evidence="6" id="KW-0862">Zinc</keyword>
<dbReference type="PROSITE" id="PS00108">
    <property type="entry name" value="PROTEIN_KINASE_ST"/>
    <property type="match status" value="1"/>
</dbReference>
<dbReference type="InterPro" id="IPR045306">
    <property type="entry name" value="SDH-like"/>
</dbReference>
<dbReference type="InterPro" id="IPR011032">
    <property type="entry name" value="GroES-like_sf"/>
</dbReference>
<dbReference type="PROSITE" id="PS50011">
    <property type="entry name" value="PROTEIN_KINASE_DOM"/>
    <property type="match status" value="1"/>
</dbReference>
<gene>
    <name evidence="15" type="ORF">SLS58_010426</name>
</gene>
<dbReference type="CDD" id="cd05285">
    <property type="entry name" value="sorbitol_DH"/>
    <property type="match status" value="1"/>
</dbReference>
<dbReference type="Gene3D" id="1.10.510.10">
    <property type="entry name" value="Transferase(Phosphotransferase) domain 1"/>
    <property type="match status" value="1"/>
</dbReference>
<sequence length="810" mass="89401">MAAETPYKPNVGVYTDPSHNLYIADATPSLDDVKSGASLQPGEVTIAIKSSGICGSDTHFRQHGGIGPWRITSPHILGHESAGVVIRTHPSVTTLQAGDRVAIEPHIICGACEPCLTGRYNGCKDLVFRSTPPSHGLLRRYVNHPARWCHKIGELTFDEGALLEPLSVALTAVRRAGVGMGDPVLVCGAGPIGIVVAMCCRAAGAWPVVVTDVDGGRLEFAKMLVEGVRTLEVGKGQSAEDVAAGVVGAMGGGLEPAIALECTGVQDSVCAAVQSVKFGGKVFVVGVGKDKMEFPFMRLSEREIDLQFQQRYVNMWPRAIRVLESGAVDIRRLITHEFALEDAAKAFEVASDPRNGAIKARRHVAFRFGPSALRSRLPGFSEPTTSSFTVTPSAIIMATSRLSRAWRLLFRPAWKPLVFPNKGFIPIPAEKKVEEETIPDYVATRYYPVRIGEVLRDRYQIVGKLGYGVTSTVWLARDLSGRQHVALKLFIHSEAMGSYLDDELNVFKRIESASRRHPGRHAVRSLLDSFDVTGPKGQHRCLVHPPLWESILDIRYRNPVRRLPAPVIAFVLKRLFHALDFLHNECHVAHTDIKEANILLGVDDAVLNAFEQRELKEPCPRKELDETTIYLSRELDMPKKFGAPVLCDLGSAVPLDDGVDHREDIQPDVYRSPEVILDIPWTYSVDVWNVGCVIWDAFEGGHLFTGHDPEHETYGSRAHLAEMIALLGPPPSSLLARAKLRSKFFSDAGEFSAGITPPESTPLEERETTLEDGEDREIFLRFMRNMLQWEPEKRSAPAELAEDEWIVKNT</sequence>
<feature type="binding site" evidence="13">
    <location>
        <position position="488"/>
    </location>
    <ligand>
        <name>ATP</name>
        <dbReference type="ChEBI" id="CHEBI:30616"/>
    </ligand>
</feature>
<keyword evidence="9" id="KW-0520">NAD</keyword>
<feature type="domain" description="Protein kinase" evidence="14">
    <location>
        <begin position="459"/>
        <end position="806"/>
    </location>
</feature>
<dbReference type="InterPro" id="IPR011009">
    <property type="entry name" value="Kinase-like_dom_sf"/>
</dbReference>
<evidence type="ECO:0000256" key="7">
    <source>
        <dbReference type="ARBA" id="ARBA00022840"/>
    </source>
</evidence>
<evidence type="ECO:0000256" key="11">
    <source>
        <dbReference type="ARBA" id="ARBA00039783"/>
    </source>
</evidence>
<comment type="cofactor">
    <cofactor evidence="1">
        <name>Zn(2+)</name>
        <dbReference type="ChEBI" id="CHEBI:29105"/>
    </cofactor>
</comment>
<organism evidence="15 16">
    <name type="scientific">Diplodia intermedia</name>
    <dbReference type="NCBI Taxonomy" id="856260"/>
    <lineage>
        <taxon>Eukaryota</taxon>
        <taxon>Fungi</taxon>
        <taxon>Dikarya</taxon>
        <taxon>Ascomycota</taxon>
        <taxon>Pezizomycotina</taxon>
        <taxon>Dothideomycetes</taxon>
        <taxon>Dothideomycetes incertae sedis</taxon>
        <taxon>Botryosphaeriales</taxon>
        <taxon>Botryosphaeriaceae</taxon>
        <taxon>Diplodia</taxon>
    </lineage>
</organism>
<name>A0ABR3T640_9PEZI</name>
<dbReference type="Gene3D" id="3.90.180.10">
    <property type="entry name" value="Medium-chain alcohol dehydrogenases, catalytic domain"/>
    <property type="match status" value="1"/>
</dbReference>
<keyword evidence="8" id="KW-0560">Oxidoreductase</keyword>
<evidence type="ECO:0000256" key="12">
    <source>
        <dbReference type="ARBA" id="ARBA00049317"/>
    </source>
</evidence>
<dbReference type="EMBL" id="JAKEKT020000122">
    <property type="protein sequence ID" value="KAL1635031.1"/>
    <property type="molecule type" value="Genomic_DNA"/>
</dbReference>
<dbReference type="Pfam" id="PF00107">
    <property type="entry name" value="ADH_zinc_N"/>
    <property type="match status" value="1"/>
</dbReference>
<evidence type="ECO:0000256" key="6">
    <source>
        <dbReference type="ARBA" id="ARBA00022833"/>
    </source>
</evidence>
<dbReference type="SUPFAM" id="SSF51735">
    <property type="entry name" value="NAD(P)-binding Rossmann-fold domains"/>
    <property type="match status" value="1"/>
</dbReference>
<dbReference type="PROSITE" id="PS00107">
    <property type="entry name" value="PROTEIN_KINASE_ATP"/>
    <property type="match status" value="1"/>
</dbReference>
<dbReference type="InterPro" id="IPR013154">
    <property type="entry name" value="ADH-like_N"/>
</dbReference>
<evidence type="ECO:0000313" key="16">
    <source>
        <dbReference type="Proteomes" id="UP001521184"/>
    </source>
</evidence>
<dbReference type="InterPro" id="IPR036291">
    <property type="entry name" value="NAD(P)-bd_dom_sf"/>
</dbReference>
<comment type="subunit">
    <text evidence="3">Homotetramer.</text>
</comment>
<dbReference type="SMART" id="SM00220">
    <property type="entry name" value="S_TKc"/>
    <property type="match status" value="1"/>
</dbReference>
<accession>A0ABR3T640</accession>
<evidence type="ECO:0000256" key="9">
    <source>
        <dbReference type="ARBA" id="ARBA00023027"/>
    </source>
</evidence>
<evidence type="ECO:0000256" key="13">
    <source>
        <dbReference type="PROSITE-ProRule" id="PRU10141"/>
    </source>
</evidence>
<dbReference type="InterPro" id="IPR000719">
    <property type="entry name" value="Prot_kinase_dom"/>
</dbReference>
<dbReference type="EC" id="1.1.1.12" evidence="10"/>
<reference evidence="15 16" key="1">
    <citation type="journal article" date="2023" name="Plant Dis.">
        <title>First Report of Diplodia intermedia Causing Canker and Dieback Diseases on Apple Trees in Canada.</title>
        <authorList>
            <person name="Ellouze W."/>
            <person name="Ilyukhin E."/>
            <person name="Sulman M."/>
            <person name="Ali S."/>
        </authorList>
    </citation>
    <scope>NUCLEOTIDE SEQUENCE [LARGE SCALE GENOMIC DNA]</scope>
    <source>
        <strain evidence="15 16">M45-28</strain>
    </source>
</reference>
<evidence type="ECO:0000256" key="3">
    <source>
        <dbReference type="ARBA" id="ARBA00011881"/>
    </source>
</evidence>
<keyword evidence="16" id="KW-1185">Reference proteome</keyword>
<evidence type="ECO:0000256" key="4">
    <source>
        <dbReference type="ARBA" id="ARBA00022723"/>
    </source>
</evidence>
<dbReference type="Proteomes" id="UP001521184">
    <property type="component" value="Unassembled WGS sequence"/>
</dbReference>
<dbReference type="PANTHER" id="PTHR43161">
    <property type="entry name" value="SORBITOL DEHYDROGENASE"/>
    <property type="match status" value="1"/>
</dbReference>
<evidence type="ECO:0000313" key="15">
    <source>
        <dbReference type="EMBL" id="KAL1635031.1"/>
    </source>
</evidence>
<keyword evidence="4" id="KW-0479">Metal-binding</keyword>
<evidence type="ECO:0000256" key="2">
    <source>
        <dbReference type="ARBA" id="ARBA00008072"/>
    </source>
</evidence>
<dbReference type="InterPro" id="IPR008271">
    <property type="entry name" value="Ser/Thr_kinase_AS"/>
</dbReference>
<evidence type="ECO:0000259" key="14">
    <source>
        <dbReference type="PROSITE" id="PS50011"/>
    </source>
</evidence>
<dbReference type="Gene3D" id="3.30.200.20">
    <property type="entry name" value="Phosphorylase Kinase, domain 1"/>
    <property type="match status" value="1"/>
</dbReference>
<comment type="similarity">
    <text evidence="2">Belongs to the zinc-containing alcohol dehydrogenase family.</text>
</comment>
<dbReference type="Pfam" id="PF08240">
    <property type="entry name" value="ADH_N"/>
    <property type="match status" value="1"/>
</dbReference>
<comment type="caution">
    <text evidence="15">The sequence shown here is derived from an EMBL/GenBank/DDBJ whole genome shotgun (WGS) entry which is preliminary data.</text>
</comment>
<comment type="catalytic activity">
    <reaction evidence="12">
        <text>L-arabinitol + NAD(+) = L-xylulose + NADH + H(+)</text>
        <dbReference type="Rhea" id="RHEA:16381"/>
        <dbReference type="ChEBI" id="CHEBI:15378"/>
        <dbReference type="ChEBI" id="CHEBI:17399"/>
        <dbReference type="ChEBI" id="CHEBI:18403"/>
        <dbReference type="ChEBI" id="CHEBI:57540"/>
        <dbReference type="ChEBI" id="CHEBI:57945"/>
        <dbReference type="EC" id="1.1.1.12"/>
    </reaction>
</comment>
<keyword evidence="5 13" id="KW-0547">Nucleotide-binding</keyword>
<dbReference type="InterPro" id="IPR017441">
    <property type="entry name" value="Protein_kinase_ATP_BS"/>
</dbReference>
<evidence type="ECO:0000256" key="8">
    <source>
        <dbReference type="ARBA" id="ARBA00023002"/>
    </source>
</evidence>